<organism evidence="2 3">
    <name type="scientific">Mycoemilia scoparia</name>
    <dbReference type="NCBI Taxonomy" id="417184"/>
    <lineage>
        <taxon>Eukaryota</taxon>
        <taxon>Fungi</taxon>
        <taxon>Fungi incertae sedis</taxon>
        <taxon>Zoopagomycota</taxon>
        <taxon>Kickxellomycotina</taxon>
        <taxon>Kickxellomycetes</taxon>
        <taxon>Kickxellales</taxon>
        <taxon>Kickxellaceae</taxon>
        <taxon>Mycoemilia</taxon>
    </lineage>
</organism>
<name>A0A9W8A909_9FUNG</name>
<dbReference type="Proteomes" id="UP001150538">
    <property type="component" value="Unassembled WGS sequence"/>
</dbReference>
<evidence type="ECO:0000313" key="2">
    <source>
        <dbReference type="EMBL" id="KAJ1922025.1"/>
    </source>
</evidence>
<evidence type="ECO:0000256" key="1">
    <source>
        <dbReference type="SAM" id="MobiDB-lite"/>
    </source>
</evidence>
<dbReference type="AlphaFoldDB" id="A0A9W8A909"/>
<feature type="region of interest" description="Disordered" evidence="1">
    <location>
        <begin position="26"/>
        <end position="45"/>
    </location>
</feature>
<feature type="compositionally biased region" description="Acidic residues" evidence="1">
    <location>
        <begin position="96"/>
        <end position="116"/>
    </location>
</feature>
<comment type="caution">
    <text evidence="2">The sequence shown here is derived from an EMBL/GenBank/DDBJ whole genome shotgun (WGS) entry which is preliminary data.</text>
</comment>
<protein>
    <submittedName>
        <fullName evidence="2">Uncharacterized protein</fullName>
    </submittedName>
</protein>
<sequence>MVPTCVHCQEGNFLQFCEVVDRNVTSDGEPTPAHTPDISSTASESDDHLDFLSLQLIPTYRETSKNALKTTTAAAAANLAVSDDRCSNQQRHALDTDDSDNTYYDGDEEDVDNDAREEVEDVDIEHDYNDDGDDDDASVNDLAKSLSSFTFINSKDFSDLPPPPSMVVSPARGRGSTILAPWPWLQALGNAY</sequence>
<reference evidence="2" key="1">
    <citation type="submission" date="2022-07" db="EMBL/GenBank/DDBJ databases">
        <title>Phylogenomic reconstructions and comparative analyses of Kickxellomycotina fungi.</title>
        <authorList>
            <person name="Reynolds N.K."/>
            <person name="Stajich J.E."/>
            <person name="Barry K."/>
            <person name="Grigoriev I.V."/>
            <person name="Crous P."/>
            <person name="Smith M.E."/>
        </authorList>
    </citation>
    <scope>NUCLEOTIDE SEQUENCE</scope>
    <source>
        <strain evidence="2">NBRC 100468</strain>
    </source>
</reference>
<keyword evidence="3" id="KW-1185">Reference proteome</keyword>
<feature type="region of interest" description="Disordered" evidence="1">
    <location>
        <begin position="82"/>
        <end position="116"/>
    </location>
</feature>
<gene>
    <name evidence="2" type="ORF">H4219_000372</name>
</gene>
<accession>A0A9W8A909</accession>
<proteinExistence type="predicted"/>
<dbReference type="EMBL" id="JANBPU010000002">
    <property type="protein sequence ID" value="KAJ1922025.1"/>
    <property type="molecule type" value="Genomic_DNA"/>
</dbReference>
<evidence type="ECO:0000313" key="3">
    <source>
        <dbReference type="Proteomes" id="UP001150538"/>
    </source>
</evidence>